<proteinExistence type="predicted"/>
<dbReference type="AlphaFoldDB" id="A0A8H6MJU6"/>
<comment type="caution">
    <text evidence="1">The sequence shown here is derived from an EMBL/GenBank/DDBJ whole genome shotgun (WGS) entry which is preliminary data.</text>
</comment>
<reference evidence="1" key="1">
    <citation type="journal article" date="2020" name="Phytopathology">
        <title>Genome Sequence Resources of Colletotrichum truncatum, C. plurivorum, C. musicola, and C. sojae: Four Species Pathogenic to Soybean (Glycine max).</title>
        <authorList>
            <person name="Rogerio F."/>
            <person name="Boufleur T.R."/>
            <person name="Ciampi-Guillardi M."/>
            <person name="Sukno S.A."/>
            <person name="Thon M.R."/>
            <person name="Massola Junior N.S."/>
            <person name="Baroncelli R."/>
        </authorList>
    </citation>
    <scope>NUCLEOTIDE SEQUENCE</scope>
    <source>
        <strain evidence="1">LFN0074</strain>
    </source>
</reference>
<name>A0A8H6MJU6_9PEZI</name>
<dbReference type="Proteomes" id="UP000639643">
    <property type="component" value="Unassembled WGS sequence"/>
</dbReference>
<dbReference type="EMBL" id="WIGM01001611">
    <property type="protein sequence ID" value="KAF6793043.1"/>
    <property type="molecule type" value="Genomic_DNA"/>
</dbReference>
<accession>A0A8H6MJU6</accession>
<evidence type="ECO:0000313" key="2">
    <source>
        <dbReference type="Proteomes" id="UP000639643"/>
    </source>
</evidence>
<gene>
    <name evidence="1" type="ORF">CMUS01_16118</name>
</gene>
<keyword evidence="2" id="KW-1185">Reference proteome</keyword>
<organism evidence="1 2">
    <name type="scientific">Colletotrichum musicola</name>
    <dbReference type="NCBI Taxonomy" id="2175873"/>
    <lineage>
        <taxon>Eukaryota</taxon>
        <taxon>Fungi</taxon>
        <taxon>Dikarya</taxon>
        <taxon>Ascomycota</taxon>
        <taxon>Pezizomycotina</taxon>
        <taxon>Sordariomycetes</taxon>
        <taxon>Hypocreomycetidae</taxon>
        <taxon>Glomerellales</taxon>
        <taxon>Glomerellaceae</taxon>
        <taxon>Colletotrichum</taxon>
        <taxon>Colletotrichum orchidearum species complex</taxon>
    </lineage>
</organism>
<protein>
    <submittedName>
        <fullName evidence="1">Uncharacterized protein</fullName>
    </submittedName>
</protein>
<evidence type="ECO:0000313" key="1">
    <source>
        <dbReference type="EMBL" id="KAF6793043.1"/>
    </source>
</evidence>
<sequence length="111" mass="12578">MRAEHVAQRPSDLIPLRVETPLLSLGPAQRIGNPRPPLQHILHPPPEQLHLLLRDPGLPALETQDLLECIQNGLAALHLPKGMWREGPRARDIYSMYRSLPNVLQFLTMAY</sequence>